<dbReference type="Proteomes" id="UP000188532">
    <property type="component" value="Unassembled WGS sequence"/>
</dbReference>
<protein>
    <submittedName>
        <fullName evidence="2">Uncharacterized protein</fullName>
    </submittedName>
</protein>
<dbReference type="AlphaFoldDB" id="A0A1V3XCS0"/>
<evidence type="ECO:0000313" key="4">
    <source>
        <dbReference type="Proteomes" id="UP000189229"/>
    </source>
</evidence>
<evidence type="ECO:0000313" key="3">
    <source>
        <dbReference type="Proteomes" id="UP000188532"/>
    </source>
</evidence>
<dbReference type="EMBL" id="MVBN01000003">
    <property type="protein sequence ID" value="OOK77013.1"/>
    <property type="molecule type" value="Genomic_DNA"/>
</dbReference>
<gene>
    <name evidence="2" type="ORF">BZL29_3193</name>
    <name evidence="1" type="ORF">BZL30_8298</name>
</gene>
<dbReference type="Proteomes" id="UP000189229">
    <property type="component" value="Unassembled WGS sequence"/>
</dbReference>
<organism evidence="2 3">
    <name type="scientific">Mycobacterium kansasii</name>
    <dbReference type="NCBI Taxonomy" id="1768"/>
    <lineage>
        <taxon>Bacteria</taxon>
        <taxon>Bacillati</taxon>
        <taxon>Actinomycetota</taxon>
        <taxon>Actinomycetes</taxon>
        <taxon>Mycobacteriales</taxon>
        <taxon>Mycobacteriaceae</taxon>
        <taxon>Mycobacterium</taxon>
    </lineage>
</organism>
<reference evidence="3 4" key="1">
    <citation type="submission" date="2017-02" db="EMBL/GenBank/DDBJ databases">
        <title>Complete genome sequences of Mycobacterium kansasii strains isolated from rhesus macaques.</title>
        <authorList>
            <person name="Panda A."/>
            <person name="Nagaraj S."/>
            <person name="Zhao X."/>
            <person name="Tettelin H."/>
            <person name="Detolla L.J."/>
        </authorList>
    </citation>
    <scope>NUCLEOTIDE SEQUENCE [LARGE SCALE GENOMIC DNA]</scope>
    <source>
        <strain evidence="2 3">11-3469</strain>
        <strain evidence="1 4">11-3813</strain>
    </source>
</reference>
<name>A0A1V3XCS0_MYCKA</name>
<evidence type="ECO:0000313" key="1">
    <source>
        <dbReference type="EMBL" id="OOK66674.1"/>
    </source>
</evidence>
<sequence>MKAGMHERPWSHRPRKYGQHRYRTDVVAVLLGIPAGKTLAPVLGEV</sequence>
<dbReference type="EMBL" id="MVBM01000009">
    <property type="protein sequence ID" value="OOK66674.1"/>
    <property type="molecule type" value="Genomic_DNA"/>
</dbReference>
<evidence type="ECO:0000313" key="2">
    <source>
        <dbReference type="EMBL" id="OOK77013.1"/>
    </source>
</evidence>
<comment type="caution">
    <text evidence="2">The sequence shown here is derived from an EMBL/GenBank/DDBJ whole genome shotgun (WGS) entry which is preliminary data.</text>
</comment>
<accession>A0A1V3XCS0</accession>
<proteinExistence type="predicted"/>